<organism evidence="2 3">
    <name type="scientific">Streptomyces hazeniae</name>
    <dbReference type="NCBI Taxonomy" id="3075538"/>
    <lineage>
        <taxon>Bacteria</taxon>
        <taxon>Bacillati</taxon>
        <taxon>Actinomycetota</taxon>
        <taxon>Actinomycetes</taxon>
        <taxon>Kitasatosporales</taxon>
        <taxon>Streptomycetaceae</taxon>
        <taxon>Streptomyces</taxon>
    </lineage>
</organism>
<dbReference type="EMBL" id="JAVREQ010000010">
    <property type="protein sequence ID" value="MDT0379816.1"/>
    <property type="molecule type" value="Genomic_DNA"/>
</dbReference>
<feature type="transmembrane region" description="Helical" evidence="1">
    <location>
        <begin position="60"/>
        <end position="85"/>
    </location>
</feature>
<comment type="caution">
    <text evidence="2">The sequence shown here is derived from an EMBL/GenBank/DDBJ whole genome shotgun (WGS) entry which is preliminary data.</text>
</comment>
<proteinExistence type="predicted"/>
<dbReference type="RefSeq" id="WP_311673601.1">
    <property type="nucleotide sequence ID" value="NZ_JAVREQ010000010.1"/>
</dbReference>
<accession>A0ABU2NS58</accession>
<dbReference type="Proteomes" id="UP001183414">
    <property type="component" value="Unassembled WGS sequence"/>
</dbReference>
<name>A0ABU2NS58_9ACTN</name>
<keyword evidence="1" id="KW-0812">Transmembrane</keyword>
<protein>
    <submittedName>
        <fullName evidence="2">Uncharacterized protein</fullName>
    </submittedName>
</protein>
<reference evidence="3" key="1">
    <citation type="submission" date="2023-07" db="EMBL/GenBank/DDBJ databases">
        <title>30 novel species of actinomycetes from the DSMZ collection.</title>
        <authorList>
            <person name="Nouioui I."/>
        </authorList>
    </citation>
    <scope>NUCLEOTIDE SEQUENCE [LARGE SCALE GENOMIC DNA]</scope>
    <source>
        <strain evidence="3">DSM 42041</strain>
    </source>
</reference>
<evidence type="ECO:0000313" key="2">
    <source>
        <dbReference type="EMBL" id="MDT0379816.1"/>
    </source>
</evidence>
<keyword evidence="1" id="KW-1133">Transmembrane helix</keyword>
<keyword evidence="3" id="KW-1185">Reference proteome</keyword>
<keyword evidence="1" id="KW-0472">Membrane</keyword>
<evidence type="ECO:0000313" key="3">
    <source>
        <dbReference type="Proteomes" id="UP001183414"/>
    </source>
</evidence>
<gene>
    <name evidence="2" type="ORF">RM572_13710</name>
</gene>
<sequence>MKFFYRLVYWKRRLLGAGRRPGSGHVPLYGPSYGSPYGRGSRAAARRARVQRIRVRARPVLVFAVIVGIVLAVSALFGGVGGVGLL</sequence>
<evidence type="ECO:0000256" key="1">
    <source>
        <dbReference type="SAM" id="Phobius"/>
    </source>
</evidence>